<name>A0ABR1EZJ1_9ASCO</name>
<sequence length="404" mass="43728">MAATASFEIIVLPPLSSMATFSRSLLLAAMPSLLQPYLQRQAKLPDPSLSPPPVANLSKYIDDTFGLKSYAFPGVRLSSPAAGAELVDIAFGSSALLRPPAVCDFEFIESNVLVCGRVYICPFGTREEKKWHSIARGAAMDQILATPKLAASPTFTRFTVSMPRPATTVRKVTRFSDGNLENSIHAAAAAATSSVNPDASPDSKPRRARDSQPFTATIIQQHISESTPPDFCITRPQSTESAESKEHSLEQAPPTTWRSHNPLFYSIPCSPTPSDKPPHSSAQSKGSLESSNYLDAVLDPLPVSRLNIENSSGEGKQISKELPESPVRGLRPEYFISRPPPPPPSTPSRKRSSRANPDHNTGHKRTKSCEEPVTPTTCDQDDSGETQQTSINDYFLVSKLSGEA</sequence>
<feature type="region of interest" description="Disordered" evidence="1">
    <location>
        <begin position="189"/>
        <end position="211"/>
    </location>
</feature>
<reference evidence="2 3" key="1">
    <citation type="submission" date="2024-03" db="EMBL/GenBank/DDBJ databases">
        <title>Genome-scale model development and genomic sequencing of the oleaginous clade Lipomyces.</title>
        <authorList>
            <consortium name="Lawrence Berkeley National Laboratory"/>
            <person name="Czajka J.J."/>
            <person name="Han Y."/>
            <person name="Kim J."/>
            <person name="Mondo S.J."/>
            <person name="Hofstad B.A."/>
            <person name="Robles A."/>
            <person name="Haridas S."/>
            <person name="Riley R."/>
            <person name="LaButti K."/>
            <person name="Pangilinan J."/>
            <person name="Andreopoulos W."/>
            <person name="Lipzen A."/>
            <person name="Yan J."/>
            <person name="Wang M."/>
            <person name="Ng V."/>
            <person name="Grigoriev I.V."/>
            <person name="Spatafora J.W."/>
            <person name="Magnuson J.K."/>
            <person name="Baker S.E."/>
            <person name="Pomraning K.R."/>
        </authorList>
    </citation>
    <scope>NUCLEOTIDE SEQUENCE [LARGE SCALE GENOMIC DNA]</scope>
    <source>
        <strain evidence="2 3">Phaff 52-87</strain>
    </source>
</reference>
<dbReference type="RefSeq" id="XP_064766044.1">
    <property type="nucleotide sequence ID" value="XM_064915516.1"/>
</dbReference>
<dbReference type="EMBL" id="JBBJBU010000014">
    <property type="protein sequence ID" value="KAK7203011.1"/>
    <property type="molecule type" value="Genomic_DNA"/>
</dbReference>
<comment type="caution">
    <text evidence="2">The sequence shown here is derived from an EMBL/GenBank/DDBJ whole genome shotgun (WGS) entry which is preliminary data.</text>
</comment>
<keyword evidence="3" id="KW-1185">Reference proteome</keyword>
<feature type="region of interest" description="Disordered" evidence="1">
    <location>
        <begin position="225"/>
        <end position="288"/>
    </location>
</feature>
<proteinExistence type="predicted"/>
<evidence type="ECO:0000313" key="3">
    <source>
        <dbReference type="Proteomes" id="UP001498771"/>
    </source>
</evidence>
<feature type="compositionally biased region" description="Basic and acidic residues" evidence="1">
    <location>
        <begin position="201"/>
        <end position="210"/>
    </location>
</feature>
<evidence type="ECO:0000256" key="1">
    <source>
        <dbReference type="SAM" id="MobiDB-lite"/>
    </source>
</evidence>
<accession>A0ABR1EZJ1</accession>
<dbReference type="Proteomes" id="UP001498771">
    <property type="component" value="Unassembled WGS sequence"/>
</dbReference>
<protein>
    <submittedName>
        <fullName evidence="2">Uncharacterized protein</fullName>
    </submittedName>
</protein>
<feature type="region of interest" description="Disordered" evidence="1">
    <location>
        <begin position="308"/>
        <end position="391"/>
    </location>
</feature>
<gene>
    <name evidence="2" type="ORF">BZA70DRAFT_89674</name>
</gene>
<dbReference type="GeneID" id="90041028"/>
<evidence type="ECO:0000313" key="2">
    <source>
        <dbReference type="EMBL" id="KAK7203011.1"/>
    </source>
</evidence>
<organism evidence="2 3">
    <name type="scientific">Myxozyma melibiosi</name>
    <dbReference type="NCBI Taxonomy" id="54550"/>
    <lineage>
        <taxon>Eukaryota</taxon>
        <taxon>Fungi</taxon>
        <taxon>Dikarya</taxon>
        <taxon>Ascomycota</taxon>
        <taxon>Saccharomycotina</taxon>
        <taxon>Lipomycetes</taxon>
        <taxon>Lipomycetales</taxon>
        <taxon>Lipomycetaceae</taxon>
        <taxon>Myxozyma</taxon>
    </lineage>
</organism>